<reference evidence="1 3" key="2">
    <citation type="submission" date="2018-10" db="EMBL/GenBank/DDBJ databases">
        <title>Whole Genome of Vibrio owensii strain 170502, isolated from Acute Hepatopancreatic Necrosis Disease (AHPND) shrimp.</title>
        <authorList>
            <person name="Yan M."/>
            <person name="Wang X."/>
            <person name="Wang Y."/>
        </authorList>
    </citation>
    <scope>NUCLEOTIDE SEQUENCE [LARGE SCALE GENOMIC DNA]</scope>
    <source>
        <strain evidence="1 3">1700302</strain>
    </source>
</reference>
<reference evidence="2" key="3">
    <citation type="submission" date="2019-11" db="EMBL/GenBank/DDBJ databases">
        <title>Complete genome sequence of Vibrio owensii SH-14 isolated from shrimp with acute hepatopancreatic necrosis diease.</title>
        <authorList>
            <person name="Liang X."/>
            <person name="Wang Y."/>
        </authorList>
    </citation>
    <scope>NUCLEOTIDE SEQUENCE</scope>
    <source>
        <strain evidence="2">SH14</strain>
    </source>
</reference>
<dbReference type="RefSeq" id="WP_054823383.1">
    <property type="nucleotide sequence ID" value="NZ_CP033138.1"/>
</dbReference>
<dbReference type="AlphaFoldDB" id="A0AAP9KC72"/>
<evidence type="ECO:0000313" key="1">
    <source>
        <dbReference type="EMBL" id="AYO17062.1"/>
    </source>
</evidence>
<organism evidence="2 4">
    <name type="scientific">Vibrio owensii</name>
    <dbReference type="NCBI Taxonomy" id="696485"/>
    <lineage>
        <taxon>Bacteria</taxon>
        <taxon>Pseudomonadati</taxon>
        <taxon>Pseudomonadota</taxon>
        <taxon>Gammaproteobacteria</taxon>
        <taxon>Vibrionales</taxon>
        <taxon>Vibrionaceae</taxon>
        <taxon>Vibrio</taxon>
    </lineage>
</organism>
<proteinExistence type="predicted"/>
<evidence type="ECO:0000313" key="3">
    <source>
        <dbReference type="Proteomes" id="UP000272136"/>
    </source>
</evidence>
<dbReference type="Proteomes" id="UP000390336">
    <property type="component" value="Chromosome 2"/>
</dbReference>
<keyword evidence="3" id="KW-1185">Reference proteome</keyword>
<reference evidence="2 4" key="1">
    <citation type="journal article" date="2015" name="Genome Announc.">
        <title>Draft Genome Sequence of Vibrio owensii Strain SH-14, Which Causes Shrimp Acute Hepatopancreatic Necrosis Disease.</title>
        <authorList>
            <person name="Liu L."/>
            <person name="Xiao J."/>
            <person name="Xia X."/>
            <person name="Pan Y."/>
            <person name="Yan S."/>
            <person name="Wang Y."/>
        </authorList>
    </citation>
    <scope>NUCLEOTIDE SEQUENCE [LARGE SCALE GENOMIC DNA]</scope>
    <source>
        <strain evidence="2 4">SH14</strain>
    </source>
</reference>
<protein>
    <submittedName>
        <fullName evidence="2">Uncharacterized protein</fullName>
    </submittedName>
</protein>
<dbReference type="Proteomes" id="UP000272136">
    <property type="component" value="Chromosome 2"/>
</dbReference>
<evidence type="ECO:0000313" key="4">
    <source>
        <dbReference type="Proteomes" id="UP000390336"/>
    </source>
</evidence>
<name>A0AAP9KC72_9VIBR</name>
<dbReference type="EMBL" id="CP045860">
    <property type="protein sequence ID" value="QGH49210.1"/>
    <property type="molecule type" value="Genomic_DNA"/>
</dbReference>
<evidence type="ECO:0000313" key="2">
    <source>
        <dbReference type="EMBL" id="QGH49210.1"/>
    </source>
</evidence>
<sequence length="114" mass="13051">MKKFFYNVDVTIRPVGGFVLTKPFFGFVDIDTSKPLDHQVFDEVLARASSEQFTVLDDMTINALNPIELDSSNHTDRVLELFRIYVNNGEYYGGMNTNAYVQKELNKLGLSLYE</sequence>
<accession>A0AAP9KC72</accession>
<gene>
    <name evidence="2" type="ORF">APZ19_19010</name>
    <name evidence="1" type="ORF">D0812_21990</name>
</gene>
<dbReference type="EMBL" id="CP033138">
    <property type="protein sequence ID" value="AYO17062.1"/>
    <property type="molecule type" value="Genomic_DNA"/>
</dbReference>